<protein>
    <submittedName>
        <fullName evidence="2">Conserved membrane protein YqhR</fullName>
    </submittedName>
</protein>
<accession>A0A1M7P6J9</accession>
<dbReference type="InterPro" id="IPR024563">
    <property type="entry name" value="YqhR"/>
</dbReference>
<dbReference type="STRING" id="1027249.SAMN05216179_2035"/>
<name>A0A1M7P6J9_9BACI</name>
<dbReference type="RefSeq" id="WP_073201722.1">
    <property type="nucleotide sequence ID" value="NZ_FRCZ01000003.1"/>
</dbReference>
<keyword evidence="1" id="KW-1133">Transmembrane helix</keyword>
<keyword evidence="1" id="KW-0812">Transmembrane</keyword>
<keyword evidence="1" id="KW-0472">Membrane</keyword>
<gene>
    <name evidence="2" type="ORF">SAMN05216179_2035</name>
</gene>
<dbReference type="EMBL" id="FRCZ01000003">
    <property type="protein sequence ID" value="SHN12267.1"/>
    <property type="molecule type" value="Genomic_DNA"/>
</dbReference>
<keyword evidence="3" id="KW-1185">Reference proteome</keyword>
<proteinExistence type="predicted"/>
<feature type="transmembrane region" description="Helical" evidence="1">
    <location>
        <begin position="20"/>
        <end position="41"/>
    </location>
</feature>
<evidence type="ECO:0000313" key="3">
    <source>
        <dbReference type="Proteomes" id="UP000184184"/>
    </source>
</evidence>
<dbReference type="Pfam" id="PF11085">
    <property type="entry name" value="YqhR"/>
    <property type="match status" value="1"/>
</dbReference>
<evidence type="ECO:0000256" key="1">
    <source>
        <dbReference type="SAM" id="Phobius"/>
    </source>
</evidence>
<dbReference type="Proteomes" id="UP000184184">
    <property type="component" value="Unassembled WGS sequence"/>
</dbReference>
<feature type="transmembrane region" description="Helical" evidence="1">
    <location>
        <begin position="96"/>
        <end position="113"/>
    </location>
</feature>
<dbReference type="OrthoDB" id="2691442at2"/>
<organism evidence="2 3">
    <name type="scientific">Gracilibacillus kekensis</name>
    <dbReference type="NCBI Taxonomy" id="1027249"/>
    <lineage>
        <taxon>Bacteria</taxon>
        <taxon>Bacillati</taxon>
        <taxon>Bacillota</taxon>
        <taxon>Bacilli</taxon>
        <taxon>Bacillales</taxon>
        <taxon>Bacillaceae</taxon>
        <taxon>Gracilibacillus</taxon>
    </lineage>
</organism>
<sequence length="161" mass="18640">MRRINQQENQKQKTSLIPKVISIGFFGGLIWSAIAAISGYFNFTTITPKSFILRSWIQTDWSDQWLGQIISILIISLLSIGIAFLYYVLLKKYDGVLPGLLAGIVLWFILFWIMEPIFPNIPDFYRLESDTIVTTICLFILYSVFISYSISFAYLQHLHEK</sequence>
<dbReference type="AlphaFoldDB" id="A0A1M7P6J9"/>
<evidence type="ECO:0000313" key="2">
    <source>
        <dbReference type="EMBL" id="SHN12267.1"/>
    </source>
</evidence>
<reference evidence="2 3" key="1">
    <citation type="submission" date="2016-11" db="EMBL/GenBank/DDBJ databases">
        <authorList>
            <person name="Jaros S."/>
            <person name="Januszkiewicz K."/>
            <person name="Wedrychowicz H."/>
        </authorList>
    </citation>
    <scope>NUCLEOTIDE SEQUENCE [LARGE SCALE GENOMIC DNA]</scope>
    <source>
        <strain evidence="2 3">CGMCC 1.10681</strain>
    </source>
</reference>
<feature type="transmembrane region" description="Helical" evidence="1">
    <location>
        <begin position="65"/>
        <end position="89"/>
    </location>
</feature>
<feature type="transmembrane region" description="Helical" evidence="1">
    <location>
        <begin position="133"/>
        <end position="155"/>
    </location>
</feature>